<evidence type="ECO:0000313" key="1">
    <source>
        <dbReference type="EMBL" id="TFK91425.1"/>
    </source>
</evidence>
<proteinExistence type="predicted"/>
<sequence>MSEGTDGEAMAARLAQELNDAAASGKPSKDISELLTRIINELVWTAALSQTESGQALELAIRTCTTSPERSGDTELRAFAMSVLHSLSDQLREADIRETEARWWHTEPVPEDAVERITLEFRDTTAEHKAWPVTEVWPSELVECAPSEAFERVAQRFRVRANWQHRHPFMPSLKFDVVLKTGTVSLDSLGARPIADVLEDLAEGRVVPYVRNDEDNKSVSSQTPARYFKLWERTLPSWCKTPDHWIEPTPPPGFIENPETAPVLREQYYKRIPTLHVPGSGLHIVPSATRPDIISRELFIPVEDLAPNITRVCALDREADLVPHDAHLVPGKDITLDEARALLGRVVQSSMEPRPDPASPPLGKRRKVNKYAAQKLGLAWGLETGSYGKPAWLLCVEFHGMNSEYALDLSGEKRQYEDVRSSVAVRTVACAWVGAAVFPADKKAVKGAAEKKVEQDAGTVSGRALPGVASEKRVLSYDDWYKKTKNLIRALNKKAPLVEVGADGAFVGGDLGTSKGEDDEFEAEITGAKPGVWLASVSPAEPVEGDEDGMGDEPKLIRFVWVRDGTVNYDALPSRASVQAPPADPAANWEVVASFSVDSGTICLFSKHALESILATGTDREAMLEAFIDDDEGTNVFVPSGIVLSGNDGGYEVKARRDTEGRIVELNLRTCSIADIARF</sequence>
<reference evidence="1 2" key="1">
    <citation type="journal article" date="2019" name="Nat. Ecol. Evol.">
        <title>Megaphylogeny resolves global patterns of mushroom evolution.</title>
        <authorList>
            <person name="Varga T."/>
            <person name="Krizsan K."/>
            <person name="Foldi C."/>
            <person name="Dima B."/>
            <person name="Sanchez-Garcia M."/>
            <person name="Sanchez-Ramirez S."/>
            <person name="Szollosi G.J."/>
            <person name="Szarkandi J.G."/>
            <person name="Papp V."/>
            <person name="Albert L."/>
            <person name="Andreopoulos W."/>
            <person name="Angelini C."/>
            <person name="Antonin V."/>
            <person name="Barry K.W."/>
            <person name="Bougher N.L."/>
            <person name="Buchanan P."/>
            <person name="Buyck B."/>
            <person name="Bense V."/>
            <person name="Catcheside P."/>
            <person name="Chovatia M."/>
            <person name="Cooper J."/>
            <person name="Damon W."/>
            <person name="Desjardin D."/>
            <person name="Finy P."/>
            <person name="Geml J."/>
            <person name="Haridas S."/>
            <person name="Hughes K."/>
            <person name="Justo A."/>
            <person name="Karasinski D."/>
            <person name="Kautmanova I."/>
            <person name="Kiss B."/>
            <person name="Kocsube S."/>
            <person name="Kotiranta H."/>
            <person name="LaButti K.M."/>
            <person name="Lechner B.E."/>
            <person name="Liimatainen K."/>
            <person name="Lipzen A."/>
            <person name="Lukacs Z."/>
            <person name="Mihaltcheva S."/>
            <person name="Morgado L.N."/>
            <person name="Niskanen T."/>
            <person name="Noordeloos M.E."/>
            <person name="Ohm R.A."/>
            <person name="Ortiz-Santana B."/>
            <person name="Ovrebo C."/>
            <person name="Racz N."/>
            <person name="Riley R."/>
            <person name="Savchenko A."/>
            <person name="Shiryaev A."/>
            <person name="Soop K."/>
            <person name="Spirin V."/>
            <person name="Szebenyi C."/>
            <person name="Tomsovsky M."/>
            <person name="Tulloss R.E."/>
            <person name="Uehling J."/>
            <person name="Grigoriev I.V."/>
            <person name="Vagvolgyi C."/>
            <person name="Papp T."/>
            <person name="Martin F.M."/>
            <person name="Miettinen O."/>
            <person name="Hibbett D.S."/>
            <person name="Nagy L.G."/>
        </authorList>
    </citation>
    <scope>NUCLEOTIDE SEQUENCE [LARGE SCALE GENOMIC DNA]</scope>
    <source>
        <strain evidence="1 2">HHB13444</strain>
    </source>
</reference>
<organism evidence="1 2">
    <name type="scientific">Polyporus arcularius HHB13444</name>
    <dbReference type="NCBI Taxonomy" id="1314778"/>
    <lineage>
        <taxon>Eukaryota</taxon>
        <taxon>Fungi</taxon>
        <taxon>Dikarya</taxon>
        <taxon>Basidiomycota</taxon>
        <taxon>Agaricomycotina</taxon>
        <taxon>Agaricomycetes</taxon>
        <taxon>Polyporales</taxon>
        <taxon>Polyporaceae</taxon>
        <taxon>Polyporus</taxon>
    </lineage>
</organism>
<dbReference type="AlphaFoldDB" id="A0A5C3PNZ9"/>
<gene>
    <name evidence="1" type="ORF">K466DRAFT_596092</name>
</gene>
<dbReference type="EMBL" id="ML211020">
    <property type="protein sequence ID" value="TFK91425.1"/>
    <property type="molecule type" value="Genomic_DNA"/>
</dbReference>
<dbReference type="InParanoid" id="A0A5C3PNZ9"/>
<keyword evidence="2" id="KW-1185">Reference proteome</keyword>
<protein>
    <submittedName>
        <fullName evidence="1">Uncharacterized protein</fullName>
    </submittedName>
</protein>
<name>A0A5C3PNZ9_9APHY</name>
<dbReference type="Proteomes" id="UP000308197">
    <property type="component" value="Unassembled WGS sequence"/>
</dbReference>
<evidence type="ECO:0000313" key="2">
    <source>
        <dbReference type="Proteomes" id="UP000308197"/>
    </source>
</evidence>
<accession>A0A5C3PNZ9</accession>